<name>A0A178KM33_9GAMM</name>
<accession>A0A178KM33</accession>
<evidence type="ECO:0000256" key="5">
    <source>
        <dbReference type="ARBA" id="ARBA00037974"/>
    </source>
</evidence>
<dbReference type="GO" id="GO:0008483">
    <property type="term" value="F:transaminase activity"/>
    <property type="evidence" value="ECO:0007669"/>
    <property type="project" value="UniProtKB-KW"/>
</dbReference>
<dbReference type="InterPro" id="IPR027619">
    <property type="entry name" value="C-S_lyase_PatB-like"/>
</dbReference>
<dbReference type="CDD" id="cd00609">
    <property type="entry name" value="AAT_like"/>
    <property type="match status" value="1"/>
</dbReference>
<reference evidence="8 9" key="1">
    <citation type="submission" date="2016-03" db="EMBL/GenBank/DDBJ databases">
        <title>Photobacterium proteolyticum sp. nov. a protease producing bacterium isolated from ocean sediments of Laizhou Bay.</title>
        <authorList>
            <person name="Li Y."/>
        </authorList>
    </citation>
    <scope>NUCLEOTIDE SEQUENCE [LARGE SCALE GENOMIC DNA]</scope>
    <source>
        <strain evidence="8 9">R-40508</strain>
    </source>
</reference>
<comment type="similarity">
    <text evidence="5">Belongs to the class-II pyridoxal-phosphate-dependent aminotransferase family. MalY/PatB cystathionine beta-lyase subfamily.</text>
</comment>
<dbReference type="AlphaFoldDB" id="A0A178KM33"/>
<dbReference type="InterPro" id="IPR015422">
    <property type="entry name" value="PyrdxlP-dep_Trfase_small"/>
</dbReference>
<organism evidence="8 9">
    <name type="scientific">Photobacterium jeanii</name>
    <dbReference type="NCBI Taxonomy" id="858640"/>
    <lineage>
        <taxon>Bacteria</taxon>
        <taxon>Pseudomonadati</taxon>
        <taxon>Pseudomonadota</taxon>
        <taxon>Gammaproteobacteria</taxon>
        <taxon>Vibrionales</taxon>
        <taxon>Vibrionaceae</taxon>
        <taxon>Photobacterium</taxon>
    </lineage>
</organism>
<dbReference type="InterPro" id="IPR051798">
    <property type="entry name" value="Class-II_PLP-Dep_Aminotrans"/>
</dbReference>
<comment type="cofactor">
    <cofactor evidence="1">
        <name>pyridoxal 5'-phosphate</name>
        <dbReference type="ChEBI" id="CHEBI:597326"/>
    </cofactor>
</comment>
<keyword evidence="6" id="KW-0175">Coiled coil</keyword>
<keyword evidence="8" id="KW-0808">Transferase</keyword>
<dbReference type="STRING" id="858640.A3K86_06040"/>
<dbReference type="Gene3D" id="3.40.640.10">
    <property type="entry name" value="Type I PLP-dependent aspartate aminotransferase-like (Major domain)"/>
    <property type="match status" value="1"/>
</dbReference>
<dbReference type="GO" id="GO:0030170">
    <property type="term" value="F:pyridoxal phosphate binding"/>
    <property type="evidence" value="ECO:0007669"/>
    <property type="project" value="InterPro"/>
</dbReference>
<gene>
    <name evidence="8" type="ORF">A3K86_06040</name>
</gene>
<keyword evidence="8" id="KW-0032">Aminotransferase</keyword>
<dbReference type="EC" id="4.4.1.13" evidence="2"/>
<dbReference type="RefSeq" id="WP_068329115.1">
    <property type="nucleotide sequence ID" value="NZ_LVHF01000012.1"/>
</dbReference>
<comment type="caution">
    <text evidence="8">The sequence shown here is derived from an EMBL/GenBank/DDBJ whole genome shotgun (WGS) entry which is preliminary data.</text>
</comment>
<evidence type="ECO:0000256" key="3">
    <source>
        <dbReference type="ARBA" id="ARBA00022898"/>
    </source>
</evidence>
<protein>
    <recommendedName>
        <fullName evidence="2">cysteine-S-conjugate beta-lyase</fullName>
        <ecNumber evidence="2">4.4.1.13</ecNumber>
    </recommendedName>
</protein>
<evidence type="ECO:0000259" key="7">
    <source>
        <dbReference type="Pfam" id="PF00155"/>
    </source>
</evidence>
<evidence type="ECO:0000256" key="4">
    <source>
        <dbReference type="ARBA" id="ARBA00023239"/>
    </source>
</evidence>
<evidence type="ECO:0000256" key="6">
    <source>
        <dbReference type="SAM" id="Coils"/>
    </source>
</evidence>
<feature type="coiled-coil region" evidence="6">
    <location>
        <begin position="366"/>
        <end position="393"/>
    </location>
</feature>
<feature type="domain" description="Aminotransferase class I/classII large" evidence="7">
    <location>
        <begin position="42"/>
        <end position="375"/>
    </location>
</feature>
<dbReference type="Gene3D" id="3.90.1150.10">
    <property type="entry name" value="Aspartate Aminotransferase, domain 1"/>
    <property type="match status" value="1"/>
</dbReference>
<dbReference type="EMBL" id="LVHF01000012">
    <property type="protein sequence ID" value="OAN18448.1"/>
    <property type="molecule type" value="Genomic_DNA"/>
</dbReference>
<dbReference type="InterPro" id="IPR004839">
    <property type="entry name" value="Aminotransferase_I/II_large"/>
</dbReference>
<dbReference type="InterPro" id="IPR015424">
    <property type="entry name" value="PyrdxlP-dep_Trfase"/>
</dbReference>
<evidence type="ECO:0000256" key="1">
    <source>
        <dbReference type="ARBA" id="ARBA00001933"/>
    </source>
</evidence>
<keyword evidence="4" id="KW-0456">Lyase</keyword>
<proteinExistence type="inferred from homology"/>
<dbReference type="GO" id="GO:0047804">
    <property type="term" value="F:cysteine-S-conjugate beta-lyase activity"/>
    <property type="evidence" value="ECO:0007669"/>
    <property type="project" value="UniProtKB-EC"/>
</dbReference>
<evidence type="ECO:0000256" key="2">
    <source>
        <dbReference type="ARBA" id="ARBA00012224"/>
    </source>
</evidence>
<dbReference type="PANTHER" id="PTHR43525">
    <property type="entry name" value="PROTEIN MALY"/>
    <property type="match status" value="1"/>
</dbReference>
<evidence type="ECO:0000313" key="9">
    <source>
        <dbReference type="Proteomes" id="UP000078503"/>
    </source>
</evidence>
<dbReference type="PANTHER" id="PTHR43525:SF1">
    <property type="entry name" value="PROTEIN MALY"/>
    <property type="match status" value="1"/>
</dbReference>
<keyword evidence="3" id="KW-0663">Pyridoxal phosphate</keyword>
<sequence length="395" mass="44808">MYQRQPNPLFDPIINRRDSNSIKWSKYAHQDVLPMWIADSDFKVPTEITDALHQHVDHGIFGYGHAPERLTQLIIERMAKKHQWHIEPEWIVYLPGLVCGINLCVRSLTEPDQGVVTPKPIYPPFMSSIKLAKRTLSTLPVTLNHQRWLPELDGNQLANNTRLMLLCNPLNPGGTVYRRQELEQTLAFAEQHDLVVCSDEIHCDLLLDEDAHHIPFASLNDSAAQRSVTLIAPSKTFNIAGLGASMAIIPNPQLRRQFIKTKLGIVPDVNVFAYTAAQAAYEHGQPWLNEQLAYLRQHRELLMNEINMMPYLSLHPIEATYLAWIDASQMPVQNPHSFFEKAGVGLSPGADFGNKHFIRLNFACSHELLVEALRRMRLALEQLAAENSTTENKGK</sequence>
<keyword evidence="9" id="KW-1185">Reference proteome</keyword>
<dbReference type="Pfam" id="PF00155">
    <property type="entry name" value="Aminotran_1_2"/>
    <property type="match status" value="1"/>
</dbReference>
<dbReference type="NCBIfam" id="TIGR04350">
    <property type="entry name" value="C_S_lyase_PatB"/>
    <property type="match status" value="1"/>
</dbReference>
<dbReference type="SUPFAM" id="SSF53383">
    <property type="entry name" value="PLP-dependent transferases"/>
    <property type="match status" value="1"/>
</dbReference>
<evidence type="ECO:0000313" key="8">
    <source>
        <dbReference type="EMBL" id="OAN18448.1"/>
    </source>
</evidence>
<dbReference type="OrthoDB" id="3224382at2"/>
<dbReference type="Proteomes" id="UP000078503">
    <property type="component" value="Unassembled WGS sequence"/>
</dbReference>
<dbReference type="InterPro" id="IPR015421">
    <property type="entry name" value="PyrdxlP-dep_Trfase_major"/>
</dbReference>